<proteinExistence type="predicted"/>
<dbReference type="Proteomes" id="UP000294664">
    <property type="component" value="Unassembled WGS sequence"/>
</dbReference>
<dbReference type="GO" id="GO:0016874">
    <property type="term" value="F:ligase activity"/>
    <property type="evidence" value="ECO:0007669"/>
    <property type="project" value="UniProtKB-KW"/>
</dbReference>
<dbReference type="EMBL" id="SMAI01000008">
    <property type="protein sequence ID" value="TCT03977.1"/>
    <property type="molecule type" value="Genomic_DNA"/>
</dbReference>
<dbReference type="Pfam" id="PF04932">
    <property type="entry name" value="Wzy_C"/>
    <property type="match status" value="1"/>
</dbReference>
<sequence length="543" mass="58055">MGSAEARMPRIFGAAIAHAHGGFFYLASVTFILCLMLGGGTRGGFLSDTVLQFLSLPLLVTALWRLCDLPKSQDRRCVLWLVGAVLFLPLLQLVPLPPAIWSALPGRAAAVEAFGLAGHDLGWMPISLSPAGTWLALLGLVPPLAVFLGTLLLTYPERRLLSLVFLAAAFFSAVLGLLQLAQGPSSALRFFAFTNVADPVGFFANRNHFAALLYSGVVFAVAWALDAAGRIQQSRKARRPTTEGLVLLIAAATVLTVLICVQLMTRSRAGLGLTVFAIAGASALFFARPKAGAWLTPSRLVLSVVLAAGALSSQVVFHGIIARFAADPVEDGRLRYARTTIEAAWANLPFGTGVGSFVPVYAGVEQPADLIANVFVNHAHNDLLEFWLEGGVLSAALVAAWAGWLAFKLLTVWNPRVAWGQEDIDGSLARAAILLLLLLAAHSVVDYPLRTSAVMSVMAMACAFLVEAPEENSARRLRSRDRPLERGDGGTTRRSPQALGRPAAAAAGPVMPRPPNIVWPDSTEEARPRQRPERSPPLDRDFS</sequence>
<dbReference type="GO" id="GO:0016020">
    <property type="term" value="C:membrane"/>
    <property type="evidence" value="ECO:0007669"/>
    <property type="project" value="UniProtKB-SubCell"/>
</dbReference>
<feature type="transmembrane region" description="Helical" evidence="6">
    <location>
        <begin position="270"/>
        <end position="288"/>
    </location>
</feature>
<organism evidence="8 9">
    <name type="scientific">Aquabacter spiritensis</name>
    <dbReference type="NCBI Taxonomy" id="933073"/>
    <lineage>
        <taxon>Bacteria</taxon>
        <taxon>Pseudomonadati</taxon>
        <taxon>Pseudomonadota</taxon>
        <taxon>Alphaproteobacteria</taxon>
        <taxon>Hyphomicrobiales</taxon>
        <taxon>Xanthobacteraceae</taxon>
        <taxon>Aquabacter</taxon>
    </lineage>
</organism>
<feature type="region of interest" description="Disordered" evidence="5">
    <location>
        <begin position="475"/>
        <end position="543"/>
    </location>
</feature>
<keyword evidence="3 6" id="KW-1133">Transmembrane helix</keyword>
<feature type="transmembrane region" description="Helical" evidence="6">
    <location>
        <begin position="428"/>
        <end position="445"/>
    </location>
</feature>
<keyword evidence="9" id="KW-1185">Reference proteome</keyword>
<feature type="transmembrane region" description="Helical" evidence="6">
    <location>
        <begin position="12"/>
        <end position="38"/>
    </location>
</feature>
<reference evidence="8 9" key="1">
    <citation type="submission" date="2019-03" db="EMBL/GenBank/DDBJ databases">
        <title>Genomic Encyclopedia of Type Strains, Phase IV (KMG-IV): sequencing the most valuable type-strain genomes for metagenomic binning, comparative biology and taxonomic classification.</title>
        <authorList>
            <person name="Goeker M."/>
        </authorList>
    </citation>
    <scope>NUCLEOTIDE SEQUENCE [LARGE SCALE GENOMIC DNA]</scope>
    <source>
        <strain evidence="8 9">DSM 9035</strain>
    </source>
</reference>
<feature type="transmembrane region" description="Helical" evidence="6">
    <location>
        <begin position="208"/>
        <end position="225"/>
    </location>
</feature>
<dbReference type="AlphaFoldDB" id="A0A4R3LZ16"/>
<keyword evidence="4 6" id="KW-0472">Membrane</keyword>
<keyword evidence="2 6" id="KW-0812">Transmembrane</keyword>
<feature type="compositionally biased region" description="Low complexity" evidence="5">
    <location>
        <begin position="496"/>
        <end position="510"/>
    </location>
</feature>
<dbReference type="InterPro" id="IPR007016">
    <property type="entry name" value="O-antigen_ligase-rel_domated"/>
</dbReference>
<evidence type="ECO:0000313" key="8">
    <source>
        <dbReference type="EMBL" id="TCT03977.1"/>
    </source>
</evidence>
<comment type="caution">
    <text evidence="8">The sequence shown here is derived from an EMBL/GenBank/DDBJ whole genome shotgun (WGS) entry which is preliminary data.</text>
</comment>
<comment type="subcellular location">
    <subcellularLocation>
        <location evidence="1">Membrane</location>
        <topology evidence="1">Multi-pass membrane protein</topology>
    </subcellularLocation>
</comment>
<feature type="transmembrane region" description="Helical" evidence="6">
    <location>
        <begin position="160"/>
        <end position="181"/>
    </location>
</feature>
<keyword evidence="8" id="KW-0436">Ligase</keyword>
<evidence type="ECO:0000256" key="6">
    <source>
        <dbReference type="SAM" id="Phobius"/>
    </source>
</evidence>
<feature type="transmembrane region" description="Helical" evidence="6">
    <location>
        <begin position="386"/>
        <end position="407"/>
    </location>
</feature>
<dbReference type="InterPro" id="IPR051533">
    <property type="entry name" value="WaaL-like"/>
</dbReference>
<evidence type="ECO:0000313" key="9">
    <source>
        <dbReference type="Proteomes" id="UP000294664"/>
    </source>
</evidence>
<feature type="domain" description="O-antigen ligase-related" evidence="7">
    <location>
        <begin position="256"/>
        <end position="398"/>
    </location>
</feature>
<evidence type="ECO:0000259" key="7">
    <source>
        <dbReference type="Pfam" id="PF04932"/>
    </source>
</evidence>
<dbReference type="PANTHER" id="PTHR37422">
    <property type="entry name" value="TEICHURONIC ACID BIOSYNTHESIS PROTEIN TUAE"/>
    <property type="match status" value="1"/>
</dbReference>
<feature type="compositionally biased region" description="Basic and acidic residues" evidence="5">
    <location>
        <begin position="524"/>
        <end position="543"/>
    </location>
</feature>
<evidence type="ECO:0000256" key="5">
    <source>
        <dbReference type="SAM" id="MobiDB-lite"/>
    </source>
</evidence>
<accession>A0A4R3LZ16</accession>
<evidence type="ECO:0000256" key="2">
    <source>
        <dbReference type="ARBA" id="ARBA00022692"/>
    </source>
</evidence>
<feature type="transmembrane region" description="Helical" evidence="6">
    <location>
        <begin position="78"/>
        <end position="96"/>
    </location>
</feature>
<feature type="transmembrane region" description="Helical" evidence="6">
    <location>
        <begin position="50"/>
        <end position="66"/>
    </location>
</feature>
<name>A0A4R3LZ16_9HYPH</name>
<feature type="transmembrane region" description="Helical" evidence="6">
    <location>
        <begin position="131"/>
        <end position="153"/>
    </location>
</feature>
<feature type="transmembrane region" description="Helical" evidence="6">
    <location>
        <begin position="245"/>
        <end position="264"/>
    </location>
</feature>
<evidence type="ECO:0000256" key="1">
    <source>
        <dbReference type="ARBA" id="ARBA00004141"/>
    </source>
</evidence>
<evidence type="ECO:0000256" key="3">
    <source>
        <dbReference type="ARBA" id="ARBA00022989"/>
    </source>
</evidence>
<evidence type="ECO:0000256" key="4">
    <source>
        <dbReference type="ARBA" id="ARBA00023136"/>
    </source>
</evidence>
<feature type="transmembrane region" description="Helical" evidence="6">
    <location>
        <begin position="300"/>
        <end position="326"/>
    </location>
</feature>
<dbReference type="PANTHER" id="PTHR37422:SF21">
    <property type="entry name" value="EXOQ-LIKE PROTEIN"/>
    <property type="match status" value="1"/>
</dbReference>
<gene>
    <name evidence="8" type="ORF">EDC64_108143</name>
</gene>
<protein>
    <submittedName>
        <fullName evidence="8">O-antigen ligase</fullName>
    </submittedName>
</protein>